<dbReference type="Pfam" id="PF22308">
    <property type="entry name" value="DUF6969"/>
    <property type="match status" value="1"/>
</dbReference>
<proteinExistence type="predicted"/>
<accession>A0ABS3FAB0</accession>
<feature type="domain" description="DUF6969" evidence="1">
    <location>
        <begin position="39"/>
        <end position="239"/>
    </location>
</feature>
<sequence length="257" mass="29677">MIKMDNLGKNAAGGMIKNSNELRDALRALPPKRLDRMNAAADEILECYRVLKKGDANIVGEILKGQGTFYEWDHYPEGDVYDNETHAQYYYHAHREGEHGHFHTFLRKKGMREGVEPVPYDGDAEWPTEEDEIICHLIAISMNSAGFPIALFTTNRWVTGENWYEKNDVIDMLYGFIIDHCTPSWPANRWLTAMLVLFRPQIEKLIIARDEKISEWQSGKPGVDVFEDRDLEIISYLDINVETQIRAVKEVIEERSS</sequence>
<name>A0ABS3FAB0_9PROT</name>
<dbReference type="InterPro" id="IPR054242">
    <property type="entry name" value="DUF6969"/>
</dbReference>
<dbReference type="EMBL" id="JAFLNC010000006">
    <property type="protein sequence ID" value="MBO0335267.1"/>
    <property type="molecule type" value="Genomic_DNA"/>
</dbReference>
<protein>
    <recommendedName>
        <fullName evidence="1">DUF6969 domain-containing protein</fullName>
    </recommendedName>
</protein>
<keyword evidence="3" id="KW-1185">Reference proteome</keyword>
<evidence type="ECO:0000313" key="3">
    <source>
        <dbReference type="Proteomes" id="UP000664761"/>
    </source>
</evidence>
<organism evidence="2 3">
    <name type="scientific">Sneathiella sedimenti</name>
    <dbReference type="NCBI Taxonomy" id="2816034"/>
    <lineage>
        <taxon>Bacteria</taxon>
        <taxon>Pseudomonadati</taxon>
        <taxon>Pseudomonadota</taxon>
        <taxon>Alphaproteobacteria</taxon>
        <taxon>Sneathiellales</taxon>
        <taxon>Sneathiellaceae</taxon>
        <taxon>Sneathiella</taxon>
    </lineage>
</organism>
<comment type="caution">
    <text evidence="2">The sequence shown here is derived from an EMBL/GenBank/DDBJ whole genome shotgun (WGS) entry which is preliminary data.</text>
</comment>
<dbReference type="RefSeq" id="WP_207047585.1">
    <property type="nucleotide sequence ID" value="NZ_JAFLNC010000006.1"/>
</dbReference>
<evidence type="ECO:0000259" key="1">
    <source>
        <dbReference type="Pfam" id="PF22308"/>
    </source>
</evidence>
<dbReference type="Proteomes" id="UP000664761">
    <property type="component" value="Unassembled WGS sequence"/>
</dbReference>
<gene>
    <name evidence="2" type="ORF">J0X12_16720</name>
</gene>
<evidence type="ECO:0000313" key="2">
    <source>
        <dbReference type="EMBL" id="MBO0335267.1"/>
    </source>
</evidence>
<reference evidence="2 3" key="1">
    <citation type="submission" date="2021-03" db="EMBL/GenBank/DDBJ databases">
        <title>Sneathiella sp. CAU 1612 isolated from Kang Won-do.</title>
        <authorList>
            <person name="Kim W."/>
        </authorList>
    </citation>
    <scope>NUCLEOTIDE SEQUENCE [LARGE SCALE GENOMIC DNA]</scope>
    <source>
        <strain evidence="2 3">CAU 1612</strain>
    </source>
</reference>